<evidence type="ECO:0000313" key="7">
    <source>
        <dbReference type="EMBL" id="VDL11661.1"/>
    </source>
</evidence>
<proteinExistence type="predicted"/>
<evidence type="ECO:0000313" key="8">
    <source>
        <dbReference type="EMBL" id="VUZ44391.1"/>
    </source>
</evidence>
<evidence type="ECO:0000313" key="10">
    <source>
        <dbReference type="Proteomes" id="UP000321570"/>
    </source>
</evidence>
<protein>
    <submittedName>
        <fullName evidence="11">Enkurin domain-containing protein</fullName>
    </submittedName>
</protein>
<dbReference type="WBParaSite" id="HDID_0000004201-mRNA-1">
    <property type="protein sequence ID" value="HDID_0000004201-mRNA-1"/>
    <property type="gene ID" value="HDID_0000004201"/>
</dbReference>
<dbReference type="OrthoDB" id="2123594at2759"/>
<accession>A0A0R3S7M0</accession>
<dbReference type="GO" id="GO:0001669">
    <property type="term" value="C:acrosomal vesicle"/>
    <property type="evidence" value="ECO:0007669"/>
    <property type="project" value="TreeGrafter"/>
</dbReference>
<keyword evidence="3" id="KW-0963">Cytoplasm</keyword>
<evidence type="ECO:0000259" key="6">
    <source>
        <dbReference type="PROSITE" id="PS51665"/>
    </source>
</evidence>
<dbReference type="Pfam" id="PF13864">
    <property type="entry name" value="Enkurin"/>
    <property type="match status" value="1"/>
</dbReference>
<evidence type="ECO:0000256" key="1">
    <source>
        <dbReference type="ARBA" id="ARBA00004138"/>
    </source>
</evidence>
<reference evidence="7 9" key="2">
    <citation type="submission" date="2018-11" db="EMBL/GenBank/DDBJ databases">
        <authorList>
            <consortium name="Pathogen Informatics"/>
        </authorList>
    </citation>
    <scope>NUCLEOTIDE SEQUENCE [LARGE SCALE GENOMIC DNA]</scope>
</reference>
<organism evidence="11">
    <name type="scientific">Hymenolepis diminuta</name>
    <name type="common">Rat tapeworm</name>
    <dbReference type="NCBI Taxonomy" id="6216"/>
    <lineage>
        <taxon>Eukaryota</taxon>
        <taxon>Metazoa</taxon>
        <taxon>Spiralia</taxon>
        <taxon>Lophotrochozoa</taxon>
        <taxon>Platyhelminthes</taxon>
        <taxon>Cestoda</taxon>
        <taxon>Eucestoda</taxon>
        <taxon>Cyclophyllidea</taxon>
        <taxon>Hymenolepididae</taxon>
        <taxon>Hymenolepis</taxon>
    </lineage>
</organism>
<dbReference type="GO" id="GO:0005516">
    <property type="term" value="F:calmodulin binding"/>
    <property type="evidence" value="ECO:0007669"/>
    <property type="project" value="TreeGrafter"/>
</dbReference>
<evidence type="ECO:0000313" key="11">
    <source>
        <dbReference type="WBParaSite" id="HDID_0000004201-mRNA-1"/>
    </source>
</evidence>
<dbReference type="PROSITE" id="PS51665">
    <property type="entry name" value="ENKURIN"/>
    <property type="match status" value="1"/>
</dbReference>
<dbReference type="Proteomes" id="UP000274504">
    <property type="component" value="Unassembled WGS sequence"/>
</dbReference>
<dbReference type="EMBL" id="CABIJS010000123">
    <property type="protein sequence ID" value="VUZ44391.1"/>
    <property type="molecule type" value="Genomic_DNA"/>
</dbReference>
<evidence type="ECO:0000256" key="2">
    <source>
        <dbReference type="ARBA" id="ARBA00004245"/>
    </source>
</evidence>
<dbReference type="Proteomes" id="UP000321570">
    <property type="component" value="Unassembled WGS sequence"/>
</dbReference>
<feature type="domain" description="Enkurin" evidence="6">
    <location>
        <begin position="228"/>
        <end position="320"/>
    </location>
</feature>
<dbReference type="AlphaFoldDB" id="A0A0R3S7M0"/>
<evidence type="ECO:0000313" key="9">
    <source>
        <dbReference type="Proteomes" id="UP000274504"/>
    </source>
</evidence>
<dbReference type="PANTHER" id="PTHR21490:SF0">
    <property type="entry name" value="ENKURIN"/>
    <property type="match status" value="1"/>
</dbReference>
<keyword evidence="10" id="KW-1185">Reference proteome</keyword>
<dbReference type="InterPro" id="IPR027012">
    <property type="entry name" value="Enkurin_dom"/>
</dbReference>
<gene>
    <name evidence="7" type="ORF">HDID_LOCUS43</name>
    <name evidence="8" type="ORF">WMSIL1_LOCUS4425</name>
</gene>
<evidence type="ECO:0000256" key="4">
    <source>
        <dbReference type="ARBA" id="ARBA00023212"/>
    </source>
</evidence>
<dbReference type="InterPro" id="IPR052102">
    <property type="entry name" value="Enkurin_domain-protein"/>
</dbReference>
<dbReference type="GO" id="GO:0005879">
    <property type="term" value="C:axonemal microtubule"/>
    <property type="evidence" value="ECO:0007669"/>
    <property type="project" value="TreeGrafter"/>
</dbReference>
<keyword evidence="4" id="KW-0206">Cytoskeleton</keyword>
<sequence length="339" mass="38799">MHDKSALSKRPETGTCCFKVKSTENGHEAPEYIYNLLEQHSRSVDEEKFAPKIYKKEPPPLSDAVPKASHKTMGLPGKFCSNNKDKLLQKEQFTLKHSMKPYVDQDCVKKQVVEAGKAFEKLKLEHPEGRIKDSCCAGVKPRLPVTQKYSLPVGCEEVPNRTNWIERNAISAITQRPGNMVANLGKRMFVDRCKGDTQALVSSKTHSGLEKRFVYKPTYGKVPEYLKRRKEIVLATKEQYSHYLNEKALQNTDYMLTENERDELLKELKNAWDSYNAKYLGLSSNERSGKQRTYKQYLEDQLKRLEDDIKMIESHQYIFVEADKSLGVGAATVANDILI</sequence>
<reference evidence="8 10" key="3">
    <citation type="submission" date="2019-07" db="EMBL/GenBank/DDBJ databases">
        <authorList>
            <person name="Jastrzebski P J."/>
            <person name="Paukszto L."/>
            <person name="Jastrzebski P J."/>
        </authorList>
    </citation>
    <scope>NUCLEOTIDE SEQUENCE [LARGE SCALE GENOMIC DNA]</scope>
    <source>
        <strain evidence="8 10">WMS-il1</strain>
    </source>
</reference>
<evidence type="ECO:0000256" key="5">
    <source>
        <dbReference type="ARBA" id="ARBA00023273"/>
    </source>
</evidence>
<reference evidence="11" key="1">
    <citation type="submission" date="2017-02" db="UniProtKB">
        <authorList>
            <consortium name="WormBaseParasite"/>
        </authorList>
    </citation>
    <scope>IDENTIFICATION</scope>
</reference>
<dbReference type="PANTHER" id="PTHR21490">
    <property type="entry name" value="ENKURIN-RELATED"/>
    <property type="match status" value="1"/>
</dbReference>
<keyword evidence="5" id="KW-0966">Cell projection</keyword>
<dbReference type="EMBL" id="UYSG01000003">
    <property type="protein sequence ID" value="VDL11661.1"/>
    <property type="molecule type" value="Genomic_DNA"/>
</dbReference>
<name>A0A0R3S7M0_HYMDI</name>
<evidence type="ECO:0000256" key="3">
    <source>
        <dbReference type="ARBA" id="ARBA00022490"/>
    </source>
</evidence>
<comment type="subcellular location">
    <subcellularLocation>
        <location evidence="1">Cell projection</location>
        <location evidence="1">Cilium</location>
    </subcellularLocation>
    <subcellularLocation>
        <location evidence="2">Cytoplasm</location>
        <location evidence="2">Cytoskeleton</location>
    </subcellularLocation>
</comment>